<dbReference type="AlphaFoldDB" id="A0AAU9D6T1"/>
<gene>
    <name evidence="2" type="ORF">XA3_05170</name>
</gene>
<evidence type="ECO:0000313" key="3">
    <source>
        <dbReference type="Proteomes" id="UP001321861"/>
    </source>
</evidence>
<evidence type="ECO:0000256" key="1">
    <source>
        <dbReference type="SAM" id="Phobius"/>
    </source>
</evidence>
<keyword evidence="3" id="KW-1185">Reference proteome</keyword>
<dbReference type="Proteomes" id="UP001321861">
    <property type="component" value="Chromosome"/>
</dbReference>
<name>A0AAU9D6T1_9LACO</name>
<protein>
    <recommendedName>
        <fullName evidence="4">Permease</fullName>
    </recommendedName>
</protein>
<keyword evidence="1" id="KW-0812">Transmembrane</keyword>
<sequence>MIGTILAYVYAAVMAISTCGVMFSDKKMPVWLFILNLVASLLIAFQSQGLIWLIIGLSLVLVAAVLNGEYVFGKVHPSHFLVRLIISLIIVLMVYKKI</sequence>
<keyword evidence="1" id="KW-1133">Transmembrane helix</keyword>
<dbReference type="KEGG" id="xap:XA3_05170"/>
<feature type="transmembrane region" description="Helical" evidence="1">
    <location>
        <begin position="78"/>
        <end position="95"/>
    </location>
</feature>
<feature type="transmembrane region" description="Helical" evidence="1">
    <location>
        <begin position="5"/>
        <end position="23"/>
    </location>
</feature>
<evidence type="ECO:0000313" key="2">
    <source>
        <dbReference type="EMBL" id="BDR58076.1"/>
    </source>
</evidence>
<evidence type="ECO:0008006" key="4">
    <source>
        <dbReference type="Google" id="ProtNLM"/>
    </source>
</evidence>
<proteinExistence type="predicted"/>
<feature type="transmembrane region" description="Helical" evidence="1">
    <location>
        <begin position="50"/>
        <end position="72"/>
    </location>
</feature>
<keyword evidence="1" id="KW-0472">Membrane</keyword>
<accession>A0AAU9D6T1</accession>
<dbReference type="RefSeq" id="WP_317635997.1">
    <property type="nucleotide sequence ID" value="NZ_AP026802.1"/>
</dbReference>
<feature type="transmembrane region" description="Helical" evidence="1">
    <location>
        <begin position="29"/>
        <end position="45"/>
    </location>
</feature>
<organism evidence="2 3">
    <name type="scientific">Xylocopilactobacillus apicola</name>
    <dbReference type="NCBI Taxonomy" id="2932184"/>
    <lineage>
        <taxon>Bacteria</taxon>
        <taxon>Bacillati</taxon>
        <taxon>Bacillota</taxon>
        <taxon>Bacilli</taxon>
        <taxon>Lactobacillales</taxon>
        <taxon>Lactobacillaceae</taxon>
        <taxon>Xylocopilactobacillus</taxon>
    </lineage>
</organism>
<reference evidence="2 3" key="1">
    <citation type="journal article" date="2023" name="Microbiol. Spectr.">
        <title>Symbiosis of Carpenter Bees with Uncharacterized Lactic Acid Bacteria Showing NAD Auxotrophy.</title>
        <authorList>
            <person name="Kawasaki S."/>
            <person name="Ozawa K."/>
            <person name="Mori T."/>
            <person name="Yamamoto A."/>
            <person name="Ito M."/>
            <person name="Ohkuma M."/>
            <person name="Sakamoto M."/>
            <person name="Matsutani M."/>
        </authorList>
    </citation>
    <scope>NUCLEOTIDE SEQUENCE [LARGE SCALE GENOMIC DNA]</scope>
    <source>
        <strain evidence="2 3">XA3</strain>
    </source>
</reference>
<dbReference type="EMBL" id="AP026802">
    <property type="protein sequence ID" value="BDR58076.1"/>
    <property type="molecule type" value="Genomic_DNA"/>
</dbReference>